<protein>
    <submittedName>
        <fullName evidence="2">Uncharacterized protein</fullName>
    </submittedName>
</protein>
<feature type="region of interest" description="Disordered" evidence="1">
    <location>
        <begin position="319"/>
        <end position="398"/>
    </location>
</feature>
<name>B1VGT4_CORU7</name>
<dbReference type="EMBL" id="AM942444">
    <property type="protein sequence ID" value="CAQ05391.1"/>
    <property type="molecule type" value="Genomic_DNA"/>
</dbReference>
<evidence type="ECO:0000313" key="3">
    <source>
        <dbReference type="Proteomes" id="UP000001727"/>
    </source>
</evidence>
<dbReference type="HOGENOM" id="CLU_707355_0_0_11"/>
<evidence type="ECO:0000256" key="1">
    <source>
        <dbReference type="SAM" id="MobiDB-lite"/>
    </source>
</evidence>
<evidence type="ECO:0000313" key="2">
    <source>
        <dbReference type="EMBL" id="CAQ05391.1"/>
    </source>
</evidence>
<gene>
    <name evidence="2" type="ordered locus">cu1431</name>
</gene>
<dbReference type="STRING" id="504474.cu1431"/>
<dbReference type="GeneID" id="60604214"/>
<dbReference type="eggNOG" id="ENOG5031MQ7">
    <property type="taxonomic scope" value="Bacteria"/>
</dbReference>
<dbReference type="KEGG" id="cur:cu1431"/>
<keyword evidence="3" id="KW-1185">Reference proteome</keyword>
<feature type="compositionally biased region" description="Gly residues" evidence="1">
    <location>
        <begin position="277"/>
        <end position="286"/>
    </location>
</feature>
<reference evidence="2 3" key="1">
    <citation type="journal article" date="2008" name="J. Biotechnol.">
        <title>The lifestyle of Corynebacterium urealyticum derived from its complete genome sequence established by pyrosequencing.</title>
        <authorList>
            <person name="Tauch A."/>
            <person name="Trost E."/>
            <person name="Tilker A."/>
            <person name="Ludewig U."/>
            <person name="Schneiker S."/>
            <person name="Goesmann A."/>
            <person name="Arnold W."/>
            <person name="Bekel T."/>
            <person name="Brinkrolf K."/>
            <person name="Brune I."/>
            <person name="Goetker S."/>
            <person name="Kalinowski J."/>
            <person name="Kamp P.-B."/>
            <person name="Lobo F.P."/>
            <person name="Viehoever P."/>
            <person name="Weisshaar B."/>
            <person name="Soriano F."/>
            <person name="Droege M."/>
            <person name="Puehler A."/>
        </authorList>
    </citation>
    <scope>NUCLEOTIDE SEQUENCE [LARGE SCALE GENOMIC DNA]</scope>
    <source>
        <strain evidence="3">ATCC 43042 / DSM 7109</strain>
    </source>
</reference>
<proteinExistence type="predicted"/>
<feature type="region of interest" description="Disordered" evidence="1">
    <location>
        <begin position="277"/>
        <end position="300"/>
    </location>
</feature>
<sequence>MSVFFGGRKIEALSFGGRAISEAYYGAKLVYAARSSIKGFEAFFDTLDRDGYSYELDLPATKVVTTNVSSTTTNFHIHVLCGDDASIVVEQSSGGRKALDLRVSGGKVSVKSTGDRGKSNLSFSGDWPGGVHILSVSTDKEWYGYQMKVLVDGKEIASQSNGGGFTLSENLLSSGEVKTTLKGCLARQPLATRRLLSNSSSSVGWIVEAVKPGAVVWWTLPGKLPSLPGARMKGALYGGGSGGAGGATSISGKSGSGGTSVFTPELSIDDLKTLVVGSGGPGGGRGTLATEPGKEGDPSYITVAGKRVSSESNERFTPTIFGSKYSGSLPGAGGSGGDSSPRSKDDSSFDLFGKPGSPGKPGGLLLARTWDPSPPRHSLEDAPRDNAPLPPPPPSSGVFRGDFELDVLYRVGDTVKVSDQHASANGTYECLMEHTSNVYDYPWNSTRRWKKIS</sequence>
<accession>B1VGT4</accession>
<dbReference type="RefSeq" id="WP_012360679.1">
    <property type="nucleotide sequence ID" value="NC_010545.1"/>
</dbReference>
<organism evidence="2 3">
    <name type="scientific">Corynebacterium urealyticum (strain ATCC 43042 / DSM 7109)</name>
    <dbReference type="NCBI Taxonomy" id="504474"/>
    <lineage>
        <taxon>Bacteria</taxon>
        <taxon>Bacillati</taxon>
        <taxon>Actinomycetota</taxon>
        <taxon>Actinomycetes</taxon>
        <taxon>Mycobacteriales</taxon>
        <taxon>Corynebacteriaceae</taxon>
        <taxon>Corynebacterium</taxon>
    </lineage>
</organism>
<dbReference type="AlphaFoldDB" id="B1VGT4"/>
<dbReference type="Proteomes" id="UP000001727">
    <property type="component" value="Chromosome"/>
</dbReference>